<dbReference type="AlphaFoldDB" id="A0A9P4L403"/>
<dbReference type="Pfam" id="PF06792">
    <property type="entry name" value="UPF0261"/>
    <property type="match status" value="1"/>
</dbReference>
<evidence type="ECO:0000256" key="2">
    <source>
        <dbReference type="ARBA" id="ARBA00004308"/>
    </source>
</evidence>
<keyword evidence="9" id="KW-0326">Glycosidase</keyword>
<name>A0A9P4L403_9PLEO</name>
<dbReference type="CDD" id="cd15488">
    <property type="entry name" value="Tm-1-like"/>
    <property type="match status" value="1"/>
</dbReference>
<dbReference type="InterPro" id="IPR044122">
    <property type="entry name" value="UPF0261_N"/>
</dbReference>
<evidence type="ECO:0000256" key="9">
    <source>
        <dbReference type="ARBA" id="ARBA00023295"/>
    </source>
</evidence>
<dbReference type="InterPro" id="IPR056778">
    <property type="entry name" value="UPF0261_C"/>
</dbReference>
<evidence type="ECO:0000256" key="10">
    <source>
        <dbReference type="SAM" id="MobiDB-lite"/>
    </source>
</evidence>
<feature type="compositionally biased region" description="Gly residues" evidence="10">
    <location>
        <begin position="831"/>
        <end position="850"/>
    </location>
</feature>
<comment type="subcellular location">
    <subcellularLocation>
        <location evidence="2">Endomembrane system</location>
    </subcellularLocation>
</comment>
<dbReference type="Pfam" id="PF03663">
    <property type="entry name" value="Glyco_hydro_76"/>
    <property type="match status" value="1"/>
</dbReference>
<dbReference type="GO" id="GO:0008496">
    <property type="term" value="F:mannan endo-1,6-alpha-mannosidase activity"/>
    <property type="evidence" value="ECO:0007669"/>
    <property type="project" value="UniProtKB-EC"/>
</dbReference>
<dbReference type="FunFam" id="1.50.10.20:FF:000006">
    <property type="entry name" value="Mannan endo-1,6-alpha-mannosidase"/>
    <property type="match status" value="1"/>
</dbReference>
<dbReference type="InterPro" id="IPR008928">
    <property type="entry name" value="6-hairpin_glycosidase_sf"/>
</dbReference>
<dbReference type="GO" id="GO:0012505">
    <property type="term" value="C:endomembrane system"/>
    <property type="evidence" value="ECO:0007669"/>
    <property type="project" value="UniProtKB-SubCell"/>
</dbReference>
<reference evidence="13" key="1">
    <citation type="submission" date="2020-01" db="EMBL/GenBank/DDBJ databases">
        <authorList>
            <consortium name="DOE Joint Genome Institute"/>
            <person name="Haridas S."/>
            <person name="Albert R."/>
            <person name="Binder M."/>
            <person name="Bloem J."/>
            <person name="Labutti K."/>
            <person name="Salamov A."/>
            <person name="Andreopoulos B."/>
            <person name="Baker S.E."/>
            <person name="Barry K."/>
            <person name="Bills G."/>
            <person name="Bluhm B.H."/>
            <person name="Cannon C."/>
            <person name="Castanera R."/>
            <person name="Culley D.E."/>
            <person name="Daum C."/>
            <person name="Ezra D."/>
            <person name="Gonzalez J.B."/>
            <person name="Henrissat B."/>
            <person name="Kuo A."/>
            <person name="Liang C."/>
            <person name="Lipzen A."/>
            <person name="Lutzoni F."/>
            <person name="Magnuson J."/>
            <person name="Mondo S."/>
            <person name="Nolan M."/>
            <person name="Ohm R."/>
            <person name="Pangilinan J."/>
            <person name="Park H.-J."/>
            <person name="Ramirez L."/>
            <person name="Alfaro M."/>
            <person name="Sun H."/>
            <person name="Tritt A."/>
            <person name="Yoshinaga Y."/>
            <person name="Zwiers L.-H."/>
            <person name="Turgeon B.G."/>
            <person name="Goodwin S.B."/>
            <person name="Spatafora J.W."/>
            <person name="Crous P.W."/>
            <person name="Grigoriev I.V."/>
        </authorList>
    </citation>
    <scope>NUCLEOTIDE SEQUENCE</scope>
    <source>
        <strain evidence="13">CBS 394.84</strain>
    </source>
</reference>
<evidence type="ECO:0000313" key="14">
    <source>
        <dbReference type="Proteomes" id="UP000800039"/>
    </source>
</evidence>
<sequence length="884" mass="93952">MSPNVVLLGTCDTKLEELLHLRHVILRHTVNVTFIDVGRTPTQHDAITIGSRRLLQDYGDGKDVAGLPRGEIIKSMASCATTAVKKLFDEGSIHAIIAAGGSGGTSLAAEVMRNAVPIGFPKLIVSTVASGDTGPIVEETDITLMYSVVDVAGVNQVLRNVLSNAGAAIAGMAHAYTARSQDLSPATKKQRVAITMFGVTTPAVDAIRKHLESNYDIETFVFHATGHGGKAMERLIREGGIDAVLDLTTTEICDHLTGGVMSAGPHRLEAAAEAGIPNIISVGATDMTNFGPRSTVPERYRSRKLYEHNPVVTLMRTSRDEARQVGEFIAEKLQKHAKDANAIQVWLPTGGVSAIAVPDAPFADEEADAALFAAVKAGLSGSGVEVVEDKRAINDESFARDIAESLVAKMALFHTRFTLHSFTTIAMLRRTSLQLLALLSIGSQVAALDLDVSSQDSIKSAAKTLASGIVSFYKDSLTKTLTPGLFPKPYYWWEAGAVFHGLIEYSYLTGDSQYDTLISEALQWQVGESDAFMPLNQTKTLGNEDQSTWGLAAITAAEVGFPKPKNAEWVDYAANVFNTQVLRLQAEENESSCKGGLRWQIYTFNDGYEYKDTNSNGNFFLLAARLAKFTGNETYTHWADKSYTWAKEIGLITNDFAIYNGADAKKNCTNVNRIRWANTHGIYTEGAALMHNITNGAQNWTNAITGLVKASSTFQDNSTSALVEVACEKNGRCDIDQRAFKGIAARSFARAAISAPSVAESINKMIGASAKGAASACDGNDENVSCNLSWIHGESKWSVSAKDGNLGEVFGALEVVQALLYPQAKALATGNGKGSGSNAGNGTKSGGASGTSGAVSPQSTGSAGTIAASITAVIAVAFSVALSY</sequence>
<dbReference type="Proteomes" id="UP000800039">
    <property type="component" value="Unassembled WGS sequence"/>
</dbReference>
<evidence type="ECO:0000256" key="5">
    <source>
        <dbReference type="ARBA" id="ARBA00022729"/>
    </source>
</evidence>
<comment type="catalytic activity">
    <reaction evidence="1">
        <text>Random hydrolysis of (1-&gt;6)-alpha-D-mannosidic linkages in unbranched (1-&gt;6)-mannans.</text>
        <dbReference type="EC" id="3.2.1.101"/>
    </reaction>
</comment>
<dbReference type="EMBL" id="ML976620">
    <property type="protein sequence ID" value="KAF1840353.1"/>
    <property type="molecule type" value="Genomic_DNA"/>
</dbReference>
<evidence type="ECO:0000256" key="1">
    <source>
        <dbReference type="ARBA" id="ARBA00001452"/>
    </source>
</evidence>
<keyword evidence="6 13" id="KW-0378">Hydrolase</keyword>
<dbReference type="RefSeq" id="XP_040782916.1">
    <property type="nucleotide sequence ID" value="XM_040936235.1"/>
</dbReference>
<dbReference type="InterPro" id="IPR005198">
    <property type="entry name" value="Glyco_hydro_76"/>
</dbReference>
<evidence type="ECO:0000256" key="4">
    <source>
        <dbReference type="ARBA" id="ARBA00012350"/>
    </source>
</evidence>
<dbReference type="PANTHER" id="PTHR31862:SF1">
    <property type="entry name" value="UPF0261 DOMAIN PROTEIN (AFU_ORTHOLOGUE AFUA_1G10120)"/>
    <property type="match status" value="1"/>
</dbReference>
<dbReference type="GO" id="GO:0005975">
    <property type="term" value="P:carbohydrate metabolic process"/>
    <property type="evidence" value="ECO:0007669"/>
    <property type="project" value="InterPro"/>
</dbReference>
<feature type="domain" description="UPF0261" evidence="11">
    <location>
        <begin position="3"/>
        <end position="177"/>
    </location>
</feature>
<comment type="caution">
    <text evidence="13">The sequence shown here is derived from an EMBL/GenBank/DDBJ whole genome shotgun (WGS) entry which is preliminary data.</text>
</comment>
<evidence type="ECO:0000256" key="3">
    <source>
        <dbReference type="ARBA" id="ARBA00009699"/>
    </source>
</evidence>
<dbReference type="PANTHER" id="PTHR31862">
    <property type="entry name" value="UPF0261 DOMAIN PROTEIN (AFU_ORTHOLOGUE AFUA_1G10120)"/>
    <property type="match status" value="1"/>
</dbReference>
<keyword evidence="7" id="KW-0472">Membrane</keyword>
<evidence type="ECO:0000259" key="12">
    <source>
        <dbReference type="Pfam" id="PF23189"/>
    </source>
</evidence>
<evidence type="ECO:0000313" key="13">
    <source>
        <dbReference type="EMBL" id="KAF1840353.1"/>
    </source>
</evidence>
<proteinExistence type="inferred from homology"/>
<feature type="domain" description="UPF0261" evidence="12">
    <location>
        <begin position="189"/>
        <end position="408"/>
    </location>
</feature>
<dbReference type="GeneID" id="63853485"/>
<comment type="similarity">
    <text evidence="3">Belongs to the glycosyl hydrolase 76 family.</text>
</comment>
<evidence type="ECO:0000256" key="8">
    <source>
        <dbReference type="ARBA" id="ARBA00023180"/>
    </source>
</evidence>
<dbReference type="Gene3D" id="1.50.10.20">
    <property type="match status" value="1"/>
</dbReference>
<gene>
    <name evidence="13" type="ORF">K460DRAFT_399315</name>
</gene>
<keyword evidence="5" id="KW-0732">Signal</keyword>
<dbReference type="EC" id="3.2.1.101" evidence="4"/>
<protein>
    <recommendedName>
        <fullName evidence="4">mannan endo-1,6-alpha-mannosidase</fullName>
        <ecNumber evidence="4">3.2.1.101</ecNumber>
    </recommendedName>
</protein>
<dbReference type="Gene3D" id="3.40.50.12030">
    <property type="entry name" value="Uncharacterised protein family UPF0261, NC domain"/>
    <property type="match status" value="1"/>
</dbReference>
<organism evidence="13 14">
    <name type="scientific">Cucurbitaria berberidis CBS 394.84</name>
    <dbReference type="NCBI Taxonomy" id="1168544"/>
    <lineage>
        <taxon>Eukaryota</taxon>
        <taxon>Fungi</taxon>
        <taxon>Dikarya</taxon>
        <taxon>Ascomycota</taxon>
        <taxon>Pezizomycotina</taxon>
        <taxon>Dothideomycetes</taxon>
        <taxon>Pleosporomycetidae</taxon>
        <taxon>Pleosporales</taxon>
        <taxon>Pleosporineae</taxon>
        <taxon>Cucurbitariaceae</taxon>
        <taxon>Cucurbitaria</taxon>
    </lineage>
</organism>
<evidence type="ECO:0000259" key="11">
    <source>
        <dbReference type="Pfam" id="PF06792"/>
    </source>
</evidence>
<keyword evidence="14" id="KW-1185">Reference proteome</keyword>
<dbReference type="NCBIfam" id="NF002674">
    <property type="entry name" value="PRK02399.1-2"/>
    <property type="match status" value="1"/>
</dbReference>
<dbReference type="Pfam" id="PF23189">
    <property type="entry name" value="UPF0261_C"/>
    <property type="match status" value="1"/>
</dbReference>
<keyword evidence="8" id="KW-0325">Glycoprotein</keyword>
<dbReference type="InterPro" id="IPR051353">
    <property type="entry name" value="Tobamovirus_resist_UPF0261"/>
</dbReference>
<evidence type="ECO:0000256" key="6">
    <source>
        <dbReference type="ARBA" id="ARBA00022801"/>
    </source>
</evidence>
<evidence type="ECO:0000256" key="7">
    <source>
        <dbReference type="ARBA" id="ARBA00023136"/>
    </source>
</evidence>
<feature type="region of interest" description="Disordered" evidence="10">
    <location>
        <begin position="830"/>
        <end position="856"/>
    </location>
</feature>
<dbReference type="OrthoDB" id="10264588at2759"/>
<dbReference type="SUPFAM" id="SSF48208">
    <property type="entry name" value="Six-hairpin glycosidases"/>
    <property type="match status" value="1"/>
</dbReference>
<dbReference type="Gene3D" id="3.40.50.12020">
    <property type="entry name" value="Uncharacterised protein family UPF0261, NN domain"/>
    <property type="match status" value="1"/>
</dbReference>
<accession>A0A9P4L403</accession>